<gene>
    <name evidence="1" type="ORF">P3T76_004169</name>
</gene>
<protein>
    <submittedName>
        <fullName evidence="1">Uncharacterized protein</fullName>
    </submittedName>
</protein>
<dbReference type="AlphaFoldDB" id="A0AAD9LR41"/>
<keyword evidence="2" id="KW-1185">Reference proteome</keyword>
<dbReference type="EMBL" id="JASMQC010000006">
    <property type="protein sequence ID" value="KAK1944257.1"/>
    <property type="molecule type" value="Genomic_DNA"/>
</dbReference>
<dbReference type="Proteomes" id="UP001259832">
    <property type="component" value="Unassembled WGS sequence"/>
</dbReference>
<reference evidence="1" key="1">
    <citation type="submission" date="2023-08" db="EMBL/GenBank/DDBJ databases">
        <title>Reference Genome Resource for the Citrus Pathogen Phytophthora citrophthora.</title>
        <authorList>
            <person name="Moller H."/>
            <person name="Coetzee B."/>
            <person name="Rose L.J."/>
            <person name="Van Niekerk J.M."/>
        </authorList>
    </citation>
    <scope>NUCLEOTIDE SEQUENCE</scope>
    <source>
        <strain evidence="1">STE-U-9442</strain>
    </source>
</reference>
<proteinExistence type="predicted"/>
<sequence length="254" mass="28415">METVALEWIGLQAVESRDVVQFVQQLKNVPEDAMCEVGDIFSRKCNSQSARQEERMIRNEVHLSCEPRVAEFLCKKFSKQIQHITSGEVIRVRCKRVYPGVKPLGEILSRKDTNPIEPYKSTEQMDIDTFAAPVLPVEKVIALIDLLGDQVVEAQEAYQLFAANDTQGLQRMTLFGLAKALTKLCKNEWTAKSSKKGACSKITVESLRYLLSKLVASNNIAVKQIPSSTTTPFLSYTDFLACYVAFLSSLHSST</sequence>
<comment type="caution">
    <text evidence="1">The sequence shown here is derived from an EMBL/GenBank/DDBJ whole genome shotgun (WGS) entry which is preliminary data.</text>
</comment>
<organism evidence="1 2">
    <name type="scientific">Phytophthora citrophthora</name>
    <dbReference type="NCBI Taxonomy" id="4793"/>
    <lineage>
        <taxon>Eukaryota</taxon>
        <taxon>Sar</taxon>
        <taxon>Stramenopiles</taxon>
        <taxon>Oomycota</taxon>
        <taxon>Peronosporomycetes</taxon>
        <taxon>Peronosporales</taxon>
        <taxon>Peronosporaceae</taxon>
        <taxon>Phytophthora</taxon>
    </lineage>
</organism>
<evidence type="ECO:0000313" key="1">
    <source>
        <dbReference type="EMBL" id="KAK1944257.1"/>
    </source>
</evidence>
<accession>A0AAD9LR41</accession>
<name>A0AAD9LR41_9STRA</name>
<evidence type="ECO:0000313" key="2">
    <source>
        <dbReference type="Proteomes" id="UP001259832"/>
    </source>
</evidence>